<dbReference type="PANTHER" id="PTHR21089">
    <property type="entry name" value="SHIKIMATE DEHYDROGENASE"/>
    <property type="match status" value="1"/>
</dbReference>
<dbReference type="Gene3D" id="3.40.50.720">
    <property type="entry name" value="NAD(P)-binding Rossmann-like Domain"/>
    <property type="match status" value="1"/>
</dbReference>
<dbReference type="GO" id="GO:0004764">
    <property type="term" value="F:shikimate 3-dehydrogenase (NADP+) activity"/>
    <property type="evidence" value="ECO:0007669"/>
    <property type="project" value="UniProtKB-EC"/>
</dbReference>
<evidence type="ECO:0000313" key="4">
    <source>
        <dbReference type="EMBL" id="MDT9594616.1"/>
    </source>
</evidence>
<organism evidence="4 5">
    <name type="scientific">Nocardioides imazamoxiresistens</name>
    <dbReference type="NCBI Taxonomy" id="3231893"/>
    <lineage>
        <taxon>Bacteria</taxon>
        <taxon>Bacillati</taxon>
        <taxon>Actinomycetota</taxon>
        <taxon>Actinomycetes</taxon>
        <taxon>Propionibacteriales</taxon>
        <taxon>Nocardioidaceae</taxon>
        <taxon>Nocardioides</taxon>
    </lineage>
</organism>
<evidence type="ECO:0000313" key="5">
    <source>
        <dbReference type="Proteomes" id="UP001268542"/>
    </source>
</evidence>
<comment type="pathway">
    <text evidence="1">Metabolic intermediate biosynthesis; chorismate biosynthesis; chorismate from D-erythrose 4-phosphate and phosphoenolpyruvate: step 4/7.</text>
</comment>
<dbReference type="RefSeq" id="WP_315734539.1">
    <property type="nucleotide sequence ID" value="NZ_JAVYII010000007.1"/>
</dbReference>
<dbReference type="SUPFAM" id="SSF53223">
    <property type="entry name" value="Aminoacid dehydrogenase-like, N-terminal domain"/>
    <property type="match status" value="1"/>
</dbReference>
<name>A0ABU3PZK4_9ACTN</name>
<reference evidence="4 5" key="1">
    <citation type="submission" date="2023-08" db="EMBL/GenBank/DDBJ databases">
        <title>Nocardioides seae sp. nov., a bacterium isolated from a soil.</title>
        <authorList>
            <person name="Wang X."/>
        </authorList>
    </citation>
    <scope>NUCLEOTIDE SEQUENCE [LARGE SCALE GENOMIC DNA]</scope>
    <source>
        <strain evidence="4 5">YZH12</strain>
    </source>
</reference>
<keyword evidence="2" id="KW-0057">Aromatic amino acid biosynthesis</keyword>
<keyword evidence="2" id="KW-0028">Amino-acid biosynthesis</keyword>
<dbReference type="SUPFAM" id="SSF51735">
    <property type="entry name" value="NAD(P)-binding Rossmann-fold domains"/>
    <property type="match status" value="1"/>
</dbReference>
<dbReference type="InterPro" id="IPR046346">
    <property type="entry name" value="Aminoacid_DH-like_N_sf"/>
</dbReference>
<dbReference type="EC" id="1.1.1.25" evidence="4"/>
<dbReference type="EMBL" id="JAVYII010000007">
    <property type="protein sequence ID" value="MDT9594616.1"/>
    <property type="molecule type" value="Genomic_DNA"/>
</dbReference>
<sequence>MTDSEPTGGPATPLVRCGVVGDPVAHSLSPVLHRAAYAHVGATASTYDAHRVPAGTLAEFVRGLDGWRGLSVTMPLKREALALGTVVTPVARAAGGANTLVLGADQVVADNTDVPGAVAALVERGLEGVDTATILGGGATAASTALALAQLGARRLRLLVRSADRAAGAVEAVRSLPEAPEVVVTTLDEAVGSGFATGEVAVSTVPVEAQTPDLVERLAGAPWVFEVVYDPWPTPLALAAEAAGSAVVNGLDLLAHQAVLQVEAFLGARVPVDVLRDAGLAELAARAERAGA</sequence>
<comment type="caution">
    <text evidence="4">The sequence shown here is derived from an EMBL/GenBank/DDBJ whole genome shotgun (WGS) entry which is preliminary data.</text>
</comment>
<dbReference type="InterPro" id="IPR022893">
    <property type="entry name" value="Shikimate_DH_fam"/>
</dbReference>
<keyword evidence="4" id="KW-0560">Oxidoreductase</keyword>
<dbReference type="PANTHER" id="PTHR21089:SF1">
    <property type="entry name" value="BIFUNCTIONAL 3-DEHYDROQUINATE DEHYDRATASE_SHIKIMATE DEHYDROGENASE, CHLOROPLASTIC"/>
    <property type="match status" value="1"/>
</dbReference>
<dbReference type="InterPro" id="IPR036291">
    <property type="entry name" value="NAD(P)-bd_dom_sf"/>
</dbReference>
<evidence type="ECO:0000256" key="1">
    <source>
        <dbReference type="ARBA" id="ARBA00004871"/>
    </source>
</evidence>
<feature type="domain" description="Shikimate dehydrogenase substrate binding N-terminal" evidence="3">
    <location>
        <begin position="19"/>
        <end position="100"/>
    </location>
</feature>
<dbReference type="NCBIfam" id="NF001311">
    <property type="entry name" value="PRK00258.1-3"/>
    <property type="match status" value="1"/>
</dbReference>
<keyword evidence="5" id="KW-1185">Reference proteome</keyword>
<dbReference type="InterPro" id="IPR013708">
    <property type="entry name" value="Shikimate_DH-bd_N"/>
</dbReference>
<dbReference type="Pfam" id="PF08501">
    <property type="entry name" value="Shikimate_dh_N"/>
    <property type="match status" value="1"/>
</dbReference>
<gene>
    <name evidence="4" type="ORF">RDV89_16140</name>
</gene>
<dbReference type="Gene3D" id="3.40.50.10860">
    <property type="entry name" value="Leucine Dehydrogenase, chain A, domain 1"/>
    <property type="match status" value="1"/>
</dbReference>
<dbReference type="Proteomes" id="UP001268542">
    <property type="component" value="Unassembled WGS sequence"/>
</dbReference>
<evidence type="ECO:0000259" key="3">
    <source>
        <dbReference type="Pfam" id="PF08501"/>
    </source>
</evidence>
<evidence type="ECO:0000256" key="2">
    <source>
        <dbReference type="ARBA" id="ARBA00023141"/>
    </source>
</evidence>
<accession>A0ABU3PZK4</accession>
<protein>
    <submittedName>
        <fullName evidence="4">Shikimate dehydrogenase</fullName>
        <ecNumber evidence="4">1.1.1.25</ecNumber>
    </submittedName>
</protein>
<proteinExistence type="predicted"/>